<accession>A0ABS5LAA6</accession>
<comment type="caution">
    <text evidence="1">The sequence shown here is derived from an EMBL/GenBank/DDBJ whole genome shotgun (WGS) entry which is preliminary data.</text>
</comment>
<proteinExistence type="predicted"/>
<reference evidence="1 2" key="1">
    <citation type="submission" date="2021-04" db="EMBL/GenBank/DDBJ databases">
        <title>Metabacillus sp. strain KIGAM252 whole genome sequence.</title>
        <authorList>
            <person name="Seo M.-J."/>
            <person name="Cho E.-S."/>
            <person name="Hwang C.Y."/>
            <person name="Yoon D.J."/>
        </authorList>
    </citation>
    <scope>NUCLEOTIDE SEQUENCE [LARGE SCALE GENOMIC DNA]</scope>
    <source>
        <strain evidence="1 2">KIGAM252</strain>
    </source>
</reference>
<dbReference type="InterPro" id="IPR029060">
    <property type="entry name" value="PIN-like_dom_sf"/>
</dbReference>
<keyword evidence="2" id="KW-1185">Reference proteome</keyword>
<name>A0ABS5LAA6_9BACI</name>
<evidence type="ECO:0000313" key="2">
    <source>
        <dbReference type="Proteomes" id="UP000682403"/>
    </source>
</evidence>
<dbReference type="RefSeq" id="WP_211556105.1">
    <property type="nucleotide sequence ID" value="NZ_JAGVRK010000001.1"/>
</dbReference>
<organism evidence="1 2">
    <name type="scientific">Metabacillus flavus</name>
    <dbReference type="NCBI Taxonomy" id="2823519"/>
    <lineage>
        <taxon>Bacteria</taxon>
        <taxon>Bacillati</taxon>
        <taxon>Bacillota</taxon>
        <taxon>Bacilli</taxon>
        <taxon>Bacillales</taxon>
        <taxon>Bacillaceae</taxon>
        <taxon>Metabacillus</taxon>
    </lineage>
</organism>
<gene>
    <name evidence="1" type="ORF">J9317_02105</name>
</gene>
<dbReference type="Gene3D" id="3.40.50.1010">
    <property type="entry name" value="5'-nuclease"/>
    <property type="match status" value="1"/>
</dbReference>
<dbReference type="SUPFAM" id="SSF88723">
    <property type="entry name" value="PIN domain-like"/>
    <property type="match status" value="1"/>
</dbReference>
<dbReference type="EMBL" id="JAGVRK010000001">
    <property type="protein sequence ID" value="MBS2967566.1"/>
    <property type="molecule type" value="Genomic_DNA"/>
</dbReference>
<evidence type="ECO:0000313" key="1">
    <source>
        <dbReference type="EMBL" id="MBS2967566.1"/>
    </source>
</evidence>
<protein>
    <submittedName>
        <fullName evidence="1">DUF4411 family protein</fullName>
    </submittedName>
</protein>
<sequence length="182" mass="21534">MDLANRSIVTYMPDTNCFRYKSYIMQKIVEGEMESDEQIQRREYKEAANRFWNKIMEESNRKEAEILVSAEVVQELKVQSYTLDKKETKPILKLLEILDEETAAVPNEIEYQLREFSNYARRKFGGLIIPPGRKMDYLRASDARILIHAYLNDAILATANIKDFLLYTLFLNKKRTSYMTFY</sequence>
<dbReference type="Proteomes" id="UP000682403">
    <property type="component" value="Unassembled WGS sequence"/>
</dbReference>